<dbReference type="KEGG" id="scm:SCHCO_02511731"/>
<gene>
    <name evidence="4" type="ORF">SCHCODRAFT_111453</name>
</gene>
<accession>D8QC49</accession>
<evidence type="ECO:0000313" key="5">
    <source>
        <dbReference type="Proteomes" id="UP000007431"/>
    </source>
</evidence>
<feature type="domain" description="NmrA-like" evidence="3">
    <location>
        <begin position="6"/>
        <end position="206"/>
    </location>
</feature>
<protein>
    <recommendedName>
        <fullName evidence="3">NmrA-like domain-containing protein</fullName>
    </recommendedName>
</protein>
<feature type="non-terminal residue" evidence="4">
    <location>
        <position position="302"/>
    </location>
</feature>
<dbReference type="InParanoid" id="D8QC49"/>
<dbReference type="InterPro" id="IPR036291">
    <property type="entry name" value="NAD(P)-bd_dom_sf"/>
</dbReference>
<dbReference type="Proteomes" id="UP000007431">
    <property type="component" value="Unassembled WGS sequence"/>
</dbReference>
<organism evidence="5">
    <name type="scientific">Schizophyllum commune (strain H4-8 / FGSC 9210)</name>
    <name type="common">Split gill fungus</name>
    <dbReference type="NCBI Taxonomy" id="578458"/>
    <lineage>
        <taxon>Eukaryota</taxon>
        <taxon>Fungi</taxon>
        <taxon>Dikarya</taxon>
        <taxon>Basidiomycota</taxon>
        <taxon>Agaricomycotina</taxon>
        <taxon>Agaricomycetes</taxon>
        <taxon>Agaricomycetidae</taxon>
        <taxon>Agaricales</taxon>
        <taxon>Schizophyllaceae</taxon>
        <taxon>Schizophyllum</taxon>
    </lineage>
</organism>
<dbReference type="PANTHER" id="PTHR47706:SF9">
    <property type="entry name" value="NMRA-LIKE DOMAIN-CONTAINING PROTEIN-RELATED"/>
    <property type="match status" value="1"/>
</dbReference>
<keyword evidence="2" id="KW-0560">Oxidoreductase</keyword>
<dbReference type="GeneID" id="9591195"/>
<dbReference type="SUPFAM" id="SSF51735">
    <property type="entry name" value="NAD(P)-binding Rossmann-fold domains"/>
    <property type="match status" value="1"/>
</dbReference>
<dbReference type="Gene3D" id="3.40.50.720">
    <property type="entry name" value="NAD(P)-binding Rossmann-like Domain"/>
    <property type="match status" value="1"/>
</dbReference>
<proteinExistence type="predicted"/>
<dbReference type="HOGENOM" id="CLU_044876_6_1_1"/>
<dbReference type="AlphaFoldDB" id="D8QC49"/>
<dbReference type="VEuPathDB" id="FungiDB:SCHCODRAFT_02511731"/>
<dbReference type="EMBL" id="GL377309">
    <property type="protein sequence ID" value="EFI94872.1"/>
    <property type="molecule type" value="Genomic_DNA"/>
</dbReference>
<dbReference type="OrthoDB" id="5283654at2759"/>
<dbReference type="GO" id="GO:0016491">
    <property type="term" value="F:oxidoreductase activity"/>
    <property type="evidence" value="ECO:0007669"/>
    <property type="project" value="UniProtKB-KW"/>
</dbReference>
<dbReference type="InterPro" id="IPR008030">
    <property type="entry name" value="NmrA-like"/>
</dbReference>
<dbReference type="InterPro" id="IPR051609">
    <property type="entry name" value="NmrA/Isoflavone_reductase-like"/>
</dbReference>
<reference evidence="4 5" key="1">
    <citation type="journal article" date="2010" name="Nat. Biotechnol.">
        <title>Genome sequence of the model mushroom Schizophyllum commune.</title>
        <authorList>
            <person name="Ohm R.A."/>
            <person name="de Jong J.F."/>
            <person name="Lugones L.G."/>
            <person name="Aerts A."/>
            <person name="Kothe E."/>
            <person name="Stajich J.E."/>
            <person name="de Vries R.P."/>
            <person name="Record E."/>
            <person name="Levasseur A."/>
            <person name="Baker S.E."/>
            <person name="Bartholomew K.A."/>
            <person name="Coutinho P.M."/>
            <person name="Erdmann S."/>
            <person name="Fowler T.J."/>
            <person name="Gathman A.C."/>
            <person name="Lombard V."/>
            <person name="Henrissat B."/>
            <person name="Knabe N."/>
            <person name="Kuees U."/>
            <person name="Lilly W.W."/>
            <person name="Lindquist E."/>
            <person name="Lucas S."/>
            <person name="Magnuson J.K."/>
            <person name="Piumi F."/>
            <person name="Raudaskoski M."/>
            <person name="Salamov A."/>
            <person name="Schmutz J."/>
            <person name="Schwarze F.W.M.R."/>
            <person name="vanKuyk P.A."/>
            <person name="Horton J.S."/>
            <person name="Grigoriev I.V."/>
            <person name="Woesten H.A.B."/>
        </authorList>
    </citation>
    <scope>NUCLEOTIDE SEQUENCE [LARGE SCALE GENOMIC DNA]</scope>
    <source>
        <strain evidence="5">H4-8 / FGSC 9210</strain>
    </source>
</reference>
<keyword evidence="5" id="KW-1185">Reference proteome</keyword>
<evidence type="ECO:0000313" key="4">
    <source>
        <dbReference type="EMBL" id="EFI94872.1"/>
    </source>
</evidence>
<name>D8QC49_SCHCM</name>
<keyword evidence="1" id="KW-0521">NADP</keyword>
<dbReference type="OMA" id="GWDYEAN"/>
<dbReference type="PANTHER" id="PTHR47706">
    <property type="entry name" value="NMRA-LIKE FAMILY PROTEIN"/>
    <property type="match status" value="1"/>
</dbReference>
<evidence type="ECO:0000256" key="1">
    <source>
        <dbReference type="ARBA" id="ARBA00022857"/>
    </source>
</evidence>
<dbReference type="Pfam" id="PF05368">
    <property type="entry name" value="NmrA"/>
    <property type="match status" value="1"/>
</dbReference>
<evidence type="ECO:0000259" key="3">
    <source>
        <dbReference type="Pfam" id="PF05368"/>
    </source>
</evidence>
<evidence type="ECO:0000256" key="2">
    <source>
        <dbReference type="ARBA" id="ARBA00023002"/>
    </source>
</evidence>
<dbReference type="eggNOG" id="ENOG502SKC1">
    <property type="taxonomic scope" value="Eukaryota"/>
</dbReference>
<dbReference type="STRING" id="578458.D8QC49"/>
<dbReference type="RefSeq" id="XP_003029775.1">
    <property type="nucleotide sequence ID" value="XM_003029729.1"/>
</dbReference>
<sequence>MSAGFKSIAVAGAQGSIGKAVLQGLTAYRGVSVLVLTRKTTPRPEWLPKEVAHAGVDYDDVDGTAAVLREHKVEVVVFPGSGILQQIPLADAAKAAGVQLFVPSEYGTVDKAFTLEEAPDFLAEKVKVAQHLEAIGLTSVRVYTGAFHDFALPLVGYTVNKKVNILKGLKGDTPMSITHTNDIGGKLAHFLDEAPAHPNTGFIAYVITHYPLSDLAFKSLRIEGGHLSFNQLAALLNAPVEHVDEVPTNFYDKTFLAQAQTFVDRGLLNTETKVCEGDGAGGANHLWKGHRWTTVKESLNLQ</sequence>